<name>A0A1T4XZS5_9BACT</name>
<evidence type="ECO:0000313" key="2">
    <source>
        <dbReference type="EMBL" id="SKA95030.1"/>
    </source>
</evidence>
<dbReference type="AlphaFoldDB" id="A0A1T4XZS5"/>
<protein>
    <submittedName>
        <fullName evidence="2">Uncharacterized protein</fullName>
    </submittedName>
</protein>
<dbReference type="STRING" id="48467.SAMN02745166_02252"/>
<feature type="region of interest" description="Disordered" evidence="1">
    <location>
        <begin position="12"/>
        <end position="42"/>
    </location>
</feature>
<dbReference type="EMBL" id="FUYE01000006">
    <property type="protein sequence ID" value="SKA95030.1"/>
    <property type="molecule type" value="Genomic_DNA"/>
</dbReference>
<accession>A0A1T4XZS5</accession>
<evidence type="ECO:0000313" key="3">
    <source>
        <dbReference type="Proteomes" id="UP000190774"/>
    </source>
</evidence>
<sequence>MNGLAYFAQVSLTSPPPSLSPPVSTNDGPSLLIPPNRATCQP</sequence>
<evidence type="ECO:0000256" key="1">
    <source>
        <dbReference type="SAM" id="MobiDB-lite"/>
    </source>
</evidence>
<dbReference type="Proteomes" id="UP000190774">
    <property type="component" value="Unassembled WGS sequence"/>
</dbReference>
<keyword evidence="3" id="KW-1185">Reference proteome</keyword>
<gene>
    <name evidence="2" type="ORF">SAMN02745166_02252</name>
</gene>
<reference evidence="3" key="1">
    <citation type="submission" date="2017-02" db="EMBL/GenBank/DDBJ databases">
        <authorList>
            <person name="Varghese N."/>
            <person name="Submissions S."/>
        </authorList>
    </citation>
    <scope>NUCLEOTIDE SEQUENCE [LARGE SCALE GENOMIC DNA]</scope>
    <source>
        <strain evidence="3">ATCC 700200</strain>
    </source>
</reference>
<organism evidence="2 3">
    <name type="scientific">Prosthecobacter debontii</name>
    <dbReference type="NCBI Taxonomy" id="48467"/>
    <lineage>
        <taxon>Bacteria</taxon>
        <taxon>Pseudomonadati</taxon>
        <taxon>Verrucomicrobiota</taxon>
        <taxon>Verrucomicrobiia</taxon>
        <taxon>Verrucomicrobiales</taxon>
        <taxon>Verrucomicrobiaceae</taxon>
        <taxon>Prosthecobacter</taxon>
    </lineage>
</organism>
<proteinExistence type="predicted"/>